<dbReference type="Proteomes" id="UP000625283">
    <property type="component" value="Unassembled WGS sequence"/>
</dbReference>
<evidence type="ECO:0000313" key="2">
    <source>
        <dbReference type="Proteomes" id="UP000625283"/>
    </source>
</evidence>
<organism evidence="1 2">
    <name type="scientific">Sphingobacterium faecale</name>
    <dbReference type="NCBI Taxonomy" id="2803775"/>
    <lineage>
        <taxon>Bacteria</taxon>
        <taxon>Pseudomonadati</taxon>
        <taxon>Bacteroidota</taxon>
        <taxon>Sphingobacteriia</taxon>
        <taxon>Sphingobacteriales</taxon>
        <taxon>Sphingobacteriaceae</taxon>
        <taxon>Sphingobacterium</taxon>
    </lineage>
</organism>
<sequence>MKIPNPYTVCNEDFTGRIEVVCPRCEKRALIIGANIYESMSVHEERGRFSCVSCGYAIKYGSTPKVAVYVESRGVPKYTRVLHRNAPIDPFFGFALWYCIEANEGVLWAYNLEHLSVIEAYVIGSLRERKGMPYQNNSIASRLPKWVSAAKNREYVLRLIANAKNR</sequence>
<keyword evidence="2" id="KW-1185">Reference proteome</keyword>
<dbReference type="EMBL" id="JAERTY010000002">
    <property type="protein sequence ID" value="MBL1407828.1"/>
    <property type="molecule type" value="Genomic_DNA"/>
</dbReference>
<dbReference type="RefSeq" id="WP_202101636.1">
    <property type="nucleotide sequence ID" value="NZ_JAERTY010000002.1"/>
</dbReference>
<evidence type="ECO:0000313" key="1">
    <source>
        <dbReference type="EMBL" id="MBL1407828.1"/>
    </source>
</evidence>
<name>A0ABS1QZH5_9SPHI</name>
<gene>
    <name evidence="1" type="ORF">JKG61_03605</name>
</gene>
<proteinExistence type="predicted"/>
<protein>
    <recommendedName>
        <fullName evidence="3">TFIIB-like protein</fullName>
    </recommendedName>
</protein>
<reference evidence="1 2" key="1">
    <citation type="submission" date="2021-01" db="EMBL/GenBank/DDBJ databases">
        <title>C459-1 draft genome sequence.</title>
        <authorList>
            <person name="Zhang X.-F."/>
        </authorList>
    </citation>
    <scope>NUCLEOTIDE SEQUENCE [LARGE SCALE GENOMIC DNA]</scope>
    <source>
        <strain evidence="2">C459-1</strain>
    </source>
</reference>
<evidence type="ECO:0008006" key="3">
    <source>
        <dbReference type="Google" id="ProtNLM"/>
    </source>
</evidence>
<accession>A0ABS1QZH5</accession>
<comment type="caution">
    <text evidence="1">The sequence shown here is derived from an EMBL/GenBank/DDBJ whole genome shotgun (WGS) entry which is preliminary data.</text>
</comment>